<name>A0A9Q0LNQ6_ANAIG</name>
<dbReference type="PRINTS" id="PR00449">
    <property type="entry name" value="RASTRNSFRMNG"/>
</dbReference>
<dbReference type="SMART" id="SM00175">
    <property type="entry name" value="RAB"/>
    <property type="match status" value="1"/>
</dbReference>
<sequence length="199" mass="22330">MNLKPTSSFKVVLLGHISVGKTCLVKYLLTGEYDSQTETTINATYSVYDFELENQIIKLQIWDTAGEEKLQNLAPIYYHGAMGALVVYDITESYSFTRAKFWINELHRHGSPNVTIILVGNKADKESERAVSLEEVENYANENSITHIQTSAKSGENVIDTFRALAQKISKATTSTQNRSNSIFLHDKKKNEGKKKGCC</sequence>
<dbReference type="SMART" id="SM00176">
    <property type="entry name" value="RAN"/>
    <property type="match status" value="1"/>
</dbReference>
<dbReference type="Pfam" id="PF00071">
    <property type="entry name" value="Ras"/>
    <property type="match status" value="1"/>
</dbReference>
<dbReference type="FunFam" id="3.40.50.300:FF:000808">
    <property type="entry name" value="Small GTP-binding protein, putative"/>
    <property type="match status" value="1"/>
</dbReference>
<protein>
    <submittedName>
        <fullName evidence="3">Ras-related protein rab-5c</fullName>
    </submittedName>
</protein>
<evidence type="ECO:0000313" key="3">
    <source>
        <dbReference type="EMBL" id="KAJ5076188.1"/>
    </source>
</evidence>
<dbReference type="SMART" id="SM00173">
    <property type="entry name" value="RAS"/>
    <property type="match status" value="1"/>
</dbReference>
<dbReference type="AlphaFoldDB" id="A0A9Q0LNQ6"/>
<dbReference type="PANTHER" id="PTHR47978">
    <property type="match status" value="1"/>
</dbReference>
<dbReference type="GO" id="GO:0003924">
    <property type="term" value="F:GTPase activity"/>
    <property type="evidence" value="ECO:0007669"/>
    <property type="project" value="InterPro"/>
</dbReference>
<dbReference type="OrthoDB" id="63533at2759"/>
<dbReference type="GO" id="GO:0005525">
    <property type="term" value="F:GTP binding"/>
    <property type="evidence" value="ECO:0007669"/>
    <property type="project" value="InterPro"/>
</dbReference>
<feature type="region of interest" description="Disordered" evidence="2">
    <location>
        <begin position="180"/>
        <end position="199"/>
    </location>
</feature>
<evidence type="ECO:0000256" key="2">
    <source>
        <dbReference type="SAM" id="MobiDB-lite"/>
    </source>
</evidence>
<dbReference type="Proteomes" id="UP001149090">
    <property type="component" value="Unassembled WGS sequence"/>
</dbReference>
<proteinExistence type="predicted"/>
<dbReference type="SMART" id="SM00174">
    <property type="entry name" value="RHO"/>
    <property type="match status" value="1"/>
</dbReference>
<evidence type="ECO:0000313" key="4">
    <source>
        <dbReference type="Proteomes" id="UP001149090"/>
    </source>
</evidence>
<keyword evidence="4" id="KW-1185">Reference proteome</keyword>
<dbReference type="InterPro" id="IPR027417">
    <property type="entry name" value="P-loop_NTPase"/>
</dbReference>
<dbReference type="InterPro" id="IPR001806">
    <property type="entry name" value="Small_GTPase"/>
</dbReference>
<gene>
    <name evidence="3" type="ORF">M0811_07052</name>
</gene>
<evidence type="ECO:0000256" key="1">
    <source>
        <dbReference type="ARBA" id="ARBA00022741"/>
    </source>
</evidence>
<dbReference type="EMBL" id="JAPDFW010000063">
    <property type="protein sequence ID" value="KAJ5076188.1"/>
    <property type="molecule type" value="Genomic_DNA"/>
</dbReference>
<comment type="caution">
    <text evidence="3">The sequence shown here is derived from an EMBL/GenBank/DDBJ whole genome shotgun (WGS) entry which is preliminary data.</text>
</comment>
<accession>A0A9Q0LNQ6</accession>
<organism evidence="3 4">
    <name type="scientific">Anaeramoeba ignava</name>
    <name type="common">Anaerobic marine amoeba</name>
    <dbReference type="NCBI Taxonomy" id="1746090"/>
    <lineage>
        <taxon>Eukaryota</taxon>
        <taxon>Metamonada</taxon>
        <taxon>Anaeramoebidae</taxon>
        <taxon>Anaeramoeba</taxon>
    </lineage>
</organism>
<dbReference type="NCBIfam" id="TIGR00231">
    <property type="entry name" value="small_GTP"/>
    <property type="match status" value="1"/>
</dbReference>
<dbReference type="Gene3D" id="3.40.50.300">
    <property type="entry name" value="P-loop containing nucleotide triphosphate hydrolases"/>
    <property type="match status" value="1"/>
</dbReference>
<dbReference type="InterPro" id="IPR005225">
    <property type="entry name" value="Small_GTP-bd"/>
</dbReference>
<dbReference type="OMA" id="ESAKWWI"/>
<dbReference type="SUPFAM" id="SSF52540">
    <property type="entry name" value="P-loop containing nucleoside triphosphate hydrolases"/>
    <property type="match status" value="1"/>
</dbReference>
<dbReference type="PROSITE" id="PS51421">
    <property type="entry name" value="RAS"/>
    <property type="match status" value="1"/>
</dbReference>
<dbReference type="PROSITE" id="PS51419">
    <property type="entry name" value="RAB"/>
    <property type="match status" value="1"/>
</dbReference>
<keyword evidence="1" id="KW-0547">Nucleotide-binding</keyword>
<reference evidence="3" key="1">
    <citation type="submission" date="2022-10" db="EMBL/GenBank/DDBJ databases">
        <title>Novel sulphate-reducing endosymbionts in the free-living metamonad Anaeramoeba.</title>
        <authorList>
            <person name="Jerlstrom-Hultqvist J."/>
            <person name="Cepicka I."/>
            <person name="Gallot-Lavallee L."/>
            <person name="Salas-Leiva D."/>
            <person name="Curtis B.A."/>
            <person name="Zahonova K."/>
            <person name="Pipaliya S."/>
            <person name="Dacks J."/>
            <person name="Roger A.J."/>
        </authorList>
    </citation>
    <scope>NUCLEOTIDE SEQUENCE</scope>
    <source>
        <strain evidence="3">BMAN</strain>
    </source>
</reference>